<feature type="region of interest" description="Disordered" evidence="1">
    <location>
        <begin position="447"/>
        <end position="556"/>
    </location>
</feature>
<dbReference type="PROSITE" id="PS50006">
    <property type="entry name" value="FHA_DOMAIN"/>
    <property type="match status" value="1"/>
</dbReference>
<name>A0AAD5UGJ5_9FUNG</name>
<feature type="compositionally biased region" description="Polar residues" evidence="1">
    <location>
        <begin position="1051"/>
        <end position="1064"/>
    </location>
</feature>
<dbReference type="InterPro" id="IPR008984">
    <property type="entry name" value="SMAD_FHA_dom_sf"/>
</dbReference>
<feature type="compositionally biased region" description="Low complexity" evidence="1">
    <location>
        <begin position="891"/>
        <end position="905"/>
    </location>
</feature>
<evidence type="ECO:0000256" key="1">
    <source>
        <dbReference type="SAM" id="MobiDB-lite"/>
    </source>
</evidence>
<keyword evidence="4" id="KW-1185">Reference proteome</keyword>
<dbReference type="InterPro" id="IPR000253">
    <property type="entry name" value="FHA_dom"/>
</dbReference>
<protein>
    <recommendedName>
        <fullName evidence="2">FHA domain-containing protein</fullName>
    </recommendedName>
</protein>
<feature type="compositionally biased region" description="Basic and acidic residues" evidence="1">
    <location>
        <begin position="1218"/>
        <end position="1232"/>
    </location>
</feature>
<feature type="compositionally biased region" description="Low complexity" evidence="1">
    <location>
        <begin position="527"/>
        <end position="540"/>
    </location>
</feature>
<feature type="domain" description="FHA" evidence="2">
    <location>
        <begin position="1436"/>
        <end position="1489"/>
    </location>
</feature>
<feature type="compositionally biased region" description="Basic and acidic residues" evidence="1">
    <location>
        <begin position="447"/>
        <end position="458"/>
    </location>
</feature>
<feature type="compositionally biased region" description="Basic and acidic residues" evidence="1">
    <location>
        <begin position="542"/>
        <end position="555"/>
    </location>
</feature>
<feature type="region of interest" description="Disordered" evidence="1">
    <location>
        <begin position="601"/>
        <end position="630"/>
    </location>
</feature>
<feature type="compositionally biased region" description="Polar residues" evidence="1">
    <location>
        <begin position="1309"/>
        <end position="1327"/>
    </location>
</feature>
<feature type="compositionally biased region" description="Polar residues" evidence="1">
    <location>
        <begin position="789"/>
        <end position="800"/>
    </location>
</feature>
<dbReference type="SMART" id="SM00240">
    <property type="entry name" value="FHA"/>
    <property type="match status" value="1"/>
</dbReference>
<reference evidence="3" key="1">
    <citation type="submission" date="2020-05" db="EMBL/GenBank/DDBJ databases">
        <title>Phylogenomic resolution of chytrid fungi.</title>
        <authorList>
            <person name="Stajich J.E."/>
            <person name="Amses K."/>
            <person name="Simmons R."/>
            <person name="Seto K."/>
            <person name="Myers J."/>
            <person name="Bonds A."/>
            <person name="Quandt C.A."/>
            <person name="Barry K."/>
            <person name="Liu P."/>
            <person name="Grigoriev I."/>
            <person name="Longcore J.E."/>
            <person name="James T.Y."/>
        </authorList>
    </citation>
    <scope>NUCLEOTIDE SEQUENCE</scope>
    <source>
        <strain evidence="3">PLAUS21</strain>
    </source>
</reference>
<comment type="caution">
    <text evidence="3">The sequence shown here is derived from an EMBL/GenBank/DDBJ whole genome shotgun (WGS) entry which is preliminary data.</text>
</comment>
<sequence>MNDQEKLAILKDAVDQLCGEVTHLLILFKSQVQDETTNQNETAFQNKSLVYQSILAEWSLIKSLFTLLVSNIANIDQDEVLSPIETILVKMKTDDAVFKNYEFQFPFHVNAMVNTVKTAFKNFCTGPKDDEQPRAIERARPTKRVVTTAPIETTNVRDAAKKFQEISENIAESAKLKRPQTKKLVIGGPKTSSDLKTPDSALSGATLVGPKSAIFSPDEQEELKVDEEIKTGKALGKNKSFTVRAVPTTVKYVSVHKDDGGIDVVAQKIKLPANALDSFKSSIEDLRKVPSVELKPKEHRKGLHPQLATQHHFEVGKILSAKEEIGEHMIAQKSDVVFTPDSSSTALKVEERDVVEKEPTVKFKVDRPLHSKTESYSTPTSFINSYFDEDGNSLPASARTSKNVQTHVKIAQNEIGLEASATEETLQTQADNEPLVKKLTDQFDTISRNEEAVEEPKKVPRSRIASVSEEAAKSRKGSVNDNPFHGSQQKSGDYSRKSSAVSATFPTEKTTASPEDAQAPSMHKKTTSSSSNRRIASGSTPEPERLDEKTVEAEKISPTVAVPARAAPQLNIAKRAPTLQTKLDSAASPSVQAPVFTPKSATFAQPPEQSSDQALASPAETHAGISRAHTFTPKSALKAARIPAEGEAVVTDANQNIISPSKTITINKTSISPSLAAPQLPKTSAPTLPQKAPPSPVSKKMDSLLSDLEAQVDLLTQQAIRESRTKSAADTYKVEMEGAKSEDSTKRFSEPIDFATPEPQVVKHIEFDLEAQTFSVEQTPVVVTENRSRANTGNNNQRTEILSRKSTGKGAPEKINVNDDSLSVPEKNSNRDTIISPNPGVVPLFSVAHDRNPSVEKTIPEYVYTDPVVSNQNRKLSDIYLSKRQSWNIKSSTSSNDDNNEPSNNVRKRSEAHVVEMPNEEQESFIIPLSKDEATKVISDSAQILNAYFDGDSITNLLSDFPEIDNKQLSERKNSAASVRTIIKQTKYMDASSNSKLANSFSLEDIADENENPEMSRYHTIIPQSKKKAKENVALSLLERSMHHTLESIETESSLGSLSSQPPTDQKLPVSKQEPEVEAAIPSFDTRNIESLRSPPPDITSPQEYKSQMALTGIVPPVINKATKPKKQKSPEKELEEMQELKKISENVARRRHDIESIVINDKDYVLSIMSTFSSIQNQIYGVATPDKSTEELNLAPQPIQVEKVTAIQTQPPPPPPIERKTTGIKTEDSYDPKPLSAMPYDKLGSPVLSENLKSKPSVSSKSSLSRNANKVYVNINSSNENIAAAGMMKSPMQSDAIIENEGELKPSAEQQISVAKQNSMADSINSEDQKNPASYKFWSSKKKDDKSHPPQTKPLTKIADTDKDANTFMVNSKFFDPVNSTAGLYDVEKSLDSFTTSEYPIIPKLWLERVQTFHVVMIPLNGMFDMQSIDLKESHRFGRNNTTNHPAFKGFGTLVVSRNHVDIFEREGKVYIKDIGSNSGTFRNNARLSQPGQTSPDVELVTGDYIQLGKDYLQDENNVLDSNGRVQSRRRCVRFQLIVIPPGKTAYEVVKDQLIPIERPVNRSDTTEGPVSIDDEVSPRHNNAADAKSPETPGTFDKMDKSKTVKRAQTEKHGGEISAALSSLNDKMASPTAVYKTTKDVLNKLAEALDAPKSKDIINKREQYVIAYTTSGSKLNKLQINNSAGQLLVDVNLKKWEEKSRLTIQDARPNFNCSYDLFLETKPGAKSPAKLKQFCEGQPWQVVKNNGTPIGHMIFSNEIKLELFPIIKSDNSISLSGDFKEQRFMCIKKAIQSREQKVVGECKGKYMAKKNLRETSWLTNFEIQGEEASQLVLSGVILICLMTH</sequence>
<feature type="region of interest" description="Disordered" evidence="1">
    <location>
        <begin position="889"/>
        <end position="919"/>
    </location>
</feature>
<proteinExistence type="predicted"/>
<dbReference type="Gene3D" id="2.60.200.20">
    <property type="match status" value="1"/>
</dbReference>
<feature type="compositionally biased region" description="Polar residues" evidence="1">
    <location>
        <begin position="477"/>
        <end position="513"/>
    </location>
</feature>
<feature type="region of interest" description="Disordered" evidence="1">
    <location>
        <begin position="1562"/>
        <end position="1616"/>
    </location>
</feature>
<evidence type="ECO:0000259" key="2">
    <source>
        <dbReference type="PROSITE" id="PS50006"/>
    </source>
</evidence>
<feature type="region of interest" description="Disordered" evidence="1">
    <location>
        <begin position="1047"/>
        <end position="1077"/>
    </location>
</feature>
<feature type="region of interest" description="Disordered" evidence="1">
    <location>
        <begin position="181"/>
        <end position="201"/>
    </location>
</feature>
<feature type="region of interest" description="Disordered" evidence="1">
    <location>
        <begin position="1208"/>
        <end position="1266"/>
    </location>
</feature>
<dbReference type="SUPFAM" id="SSF49879">
    <property type="entry name" value="SMAD/FHA domain"/>
    <property type="match status" value="1"/>
</dbReference>
<accession>A0AAD5UGJ5</accession>
<gene>
    <name evidence="3" type="ORF">HK103_004460</name>
</gene>
<dbReference type="EMBL" id="JADGKB010000037">
    <property type="protein sequence ID" value="KAJ3257551.1"/>
    <property type="molecule type" value="Genomic_DNA"/>
</dbReference>
<feature type="region of interest" description="Disordered" evidence="1">
    <location>
        <begin position="675"/>
        <end position="700"/>
    </location>
</feature>
<feature type="region of interest" description="Disordered" evidence="1">
    <location>
        <begin position="1308"/>
        <end position="1360"/>
    </location>
</feature>
<dbReference type="Pfam" id="PF00498">
    <property type="entry name" value="FHA"/>
    <property type="match status" value="1"/>
</dbReference>
<feature type="compositionally biased region" description="Polar residues" evidence="1">
    <location>
        <begin position="601"/>
        <end position="614"/>
    </location>
</feature>
<organism evidence="3 4">
    <name type="scientific">Boothiomyces macroporosus</name>
    <dbReference type="NCBI Taxonomy" id="261099"/>
    <lineage>
        <taxon>Eukaryota</taxon>
        <taxon>Fungi</taxon>
        <taxon>Fungi incertae sedis</taxon>
        <taxon>Chytridiomycota</taxon>
        <taxon>Chytridiomycota incertae sedis</taxon>
        <taxon>Chytridiomycetes</taxon>
        <taxon>Rhizophydiales</taxon>
        <taxon>Terramycetaceae</taxon>
        <taxon>Boothiomyces</taxon>
    </lineage>
</organism>
<dbReference type="Proteomes" id="UP001210925">
    <property type="component" value="Unassembled WGS sequence"/>
</dbReference>
<feature type="compositionally biased region" description="Basic and acidic residues" evidence="1">
    <location>
        <begin position="1598"/>
        <end position="1616"/>
    </location>
</feature>
<evidence type="ECO:0000313" key="4">
    <source>
        <dbReference type="Proteomes" id="UP001210925"/>
    </source>
</evidence>
<evidence type="ECO:0000313" key="3">
    <source>
        <dbReference type="EMBL" id="KAJ3257551.1"/>
    </source>
</evidence>
<feature type="compositionally biased region" description="Low complexity" evidence="1">
    <location>
        <begin position="1255"/>
        <end position="1266"/>
    </location>
</feature>
<feature type="region of interest" description="Disordered" evidence="1">
    <location>
        <begin position="787"/>
        <end position="835"/>
    </location>
</feature>